<proteinExistence type="predicted"/>
<gene>
    <name evidence="2" type="ORF">IAB67_00865</name>
</gene>
<dbReference type="Proteomes" id="UP000824073">
    <property type="component" value="Unassembled WGS sequence"/>
</dbReference>
<feature type="chain" id="PRO_5038932800" evidence="1">
    <location>
        <begin position="27"/>
        <end position="337"/>
    </location>
</feature>
<organism evidence="2 3">
    <name type="scientific">Candidatus Ventrousia excrementavium</name>
    <dbReference type="NCBI Taxonomy" id="2840961"/>
    <lineage>
        <taxon>Bacteria</taxon>
        <taxon>Bacillati</taxon>
        <taxon>Bacillota</taxon>
        <taxon>Clostridia</taxon>
        <taxon>Eubacteriales</taxon>
        <taxon>Clostridiaceae</taxon>
        <taxon>Clostridiaceae incertae sedis</taxon>
        <taxon>Candidatus Ventrousia</taxon>
    </lineage>
</organism>
<dbReference type="PROSITE" id="PS51257">
    <property type="entry name" value="PROKAR_LIPOPROTEIN"/>
    <property type="match status" value="1"/>
</dbReference>
<protein>
    <submittedName>
        <fullName evidence="2">Uncharacterized protein</fullName>
    </submittedName>
</protein>
<keyword evidence="1" id="KW-0732">Signal</keyword>
<feature type="signal peptide" evidence="1">
    <location>
        <begin position="1"/>
        <end position="26"/>
    </location>
</feature>
<dbReference type="AlphaFoldDB" id="A0A9D1ISM9"/>
<accession>A0A9D1ISM9</accession>
<reference evidence="2" key="1">
    <citation type="submission" date="2020-10" db="EMBL/GenBank/DDBJ databases">
        <authorList>
            <person name="Gilroy R."/>
        </authorList>
    </citation>
    <scope>NUCLEOTIDE SEQUENCE</scope>
    <source>
        <strain evidence="2">CHK191-8634</strain>
    </source>
</reference>
<sequence>MKAKTPRLLVLLCLLLAALCSCAPIADEPPAPDTPDEPAELPAAQEIYFIIHHIFVGSLTPEGKWRSVSDTSLSFEAGEEFSMGELFGQSCYTWYTQDGASHTADSFVSPVGNVPGGFFPSLAEEFDPYALEADGYGHDRFAVPTELPSELADVTVPSYSFYMNIDGDAVLAASTERDLCPAGLVWRGDGYNVPASQDETDAVQAILQQNGISSEAFLQVVDVDYDSDGQEESFVFASTPRDEDGYQIVSEENGGTFSLVLLMDNGGAEMVYSKFAPYTDDVTAVFVQRLAGPFDLDGDGVYEVCMTEGYWESAAHFVLQRQSDGTWKIVLTGVSGT</sequence>
<dbReference type="SUPFAM" id="SSF69318">
    <property type="entry name" value="Integrin alpha N-terminal domain"/>
    <property type="match status" value="1"/>
</dbReference>
<evidence type="ECO:0000313" key="3">
    <source>
        <dbReference type="Proteomes" id="UP000824073"/>
    </source>
</evidence>
<evidence type="ECO:0000313" key="2">
    <source>
        <dbReference type="EMBL" id="HIU42833.1"/>
    </source>
</evidence>
<dbReference type="EMBL" id="DVMR01000011">
    <property type="protein sequence ID" value="HIU42833.1"/>
    <property type="molecule type" value="Genomic_DNA"/>
</dbReference>
<evidence type="ECO:0000256" key="1">
    <source>
        <dbReference type="SAM" id="SignalP"/>
    </source>
</evidence>
<comment type="caution">
    <text evidence="2">The sequence shown here is derived from an EMBL/GenBank/DDBJ whole genome shotgun (WGS) entry which is preliminary data.</text>
</comment>
<name>A0A9D1ISM9_9CLOT</name>
<reference evidence="2" key="2">
    <citation type="journal article" date="2021" name="PeerJ">
        <title>Extensive microbial diversity within the chicken gut microbiome revealed by metagenomics and culture.</title>
        <authorList>
            <person name="Gilroy R."/>
            <person name="Ravi A."/>
            <person name="Getino M."/>
            <person name="Pursley I."/>
            <person name="Horton D.L."/>
            <person name="Alikhan N.F."/>
            <person name="Baker D."/>
            <person name="Gharbi K."/>
            <person name="Hall N."/>
            <person name="Watson M."/>
            <person name="Adriaenssens E.M."/>
            <person name="Foster-Nyarko E."/>
            <person name="Jarju S."/>
            <person name="Secka A."/>
            <person name="Antonio M."/>
            <person name="Oren A."/>
            <person name="Chaudhuri R.R."/>
            <person name="La Ragione R."/>
            <person name="Hildebrand F."/>
            <person name="Pallen M.J."/>
        </authorList>
    </citation>
    <scope>NUCLEOTIDE SEQUENCE</scope>
    <source>
        <strain evidence="2">CHK191-8634</strain>
    </source>
</reference>
<dbReference type="InterPro" id="IPR028994">
    <property type="entry name" value="Integrin_alpha_N"/>
</dbReference>